<keyword evidence="4" id="KW-1185">Reference proteome</keyword>
<sequence length="129" mass="13242">MNDASSGRHPDVTVDTATPEGGRRLADGTAPAPARQWPILLVLGVAAIGLGIVAADHFRVGCLVLAGAILLGGVLRGTLPRVGMLAVRTRFTDIVTYAVLGVSIALLALAAQPDGIEIPFLTSILHSTL</sequence>
<dbReference type="Proteomes" id="UP000466345">
    <property type="component" value="Unassembled WGS sequence"/>
</dbReference>
<feature type="transmembrane region" description="Helical" evidence="2">
    <location>
        <begin position="37"/>
        <end position="55"/>
    </location>
</feature>
<feature type="transmembrane region" description="Helical" evidence="2">
    <location>
        <begin position="62"/>
        <end position="79"/>
    </location>
</feature>
<evidence type="ECO:0000313" key="3">
    <source>
        <dbReference type="EMBL" id="MQY16790.1"/>
    </source>
</evidence>
<feature type="region of interest" description="Disordered" evidence="1">
    <location>
        <begin position="1"/>
        <end position="30"/>
    </location>
</feature>
<proteinExistence type="predicted"/>
<keyword evidence="2" id="KW-1133">Transmembrane helix</keyword>
<reference evidence="3 4" key="1">
    <citation type="submission" date="2019-10" db="EMBL/GenBank/DDBJ databases">
        <title>Streptomyces smaragdinus sp. nov. and Streptomyces fabii sp. nov., isolated from the gut of fungus growing-termite Macrotermes natalensis.</title>
        <authorList>
            <person name="Schwitalla J."/>
            <person name="Benndorf R."/>
            <person name="Martin K."/>
            <person name="De Beer W."/>
            <person name="Kaster A.-K."/>
            <person name="Vollmers J."/>
            <person name="Poulsen M."/>
            <person name="Beemelmanns C."/>
        </authorList>
    </citation>
    <scope>NUCLEOTIDE SEQUENCE [LARGE SCALE GENOMIC DNA]</scope>
    <source>
        <strain evidence="3 4">RB5</strain>
    </source>
</reference>
<dbReference type="InterPro" id="IPR021385">
    <property type="entry name" value="DUF3017"/>
</dbReference>
<protein>
    <recommendedName>
        <fullName evidence="5">DUF3017 domain-containing protein</fullName>
    </recommendedName>
</protein>
<comment type="caution">
    <text evidence="3">The sequence shown here is derived from an EMBL/GenBank/DDBJ whole genome shotgun (WGS) entry which is preliminary data.</text>
</comment>
<keyword evidence="2" id="KW-0472">Membrane</keyword>
<evidence type="ECO:0008006" key="5">
    <source>
        <dbReference type="Google" id="ProtNLM"/>
    </source>
</evidence>
<evidence type="ECO:0000313" key="4">
    <source>
        <dbReference type="Proteomes" id="UP000466345"/>
    </source>
</evidence>
<organism evidence="3 4">
    <name type="scientific">Streptomyces smaragdinus</name>
    <dbReference type="NCBI Taxonomy" id="2585196"/>
    <lineage>
        <taxon>Bacteria</taxon>
        <taxon>Bacillati</taxon>
        <taxon>Actinomycetota</taxon>
        <taxon>Actinomycetes</taxon>
        <taxon>Kitasatosporales</taxon>
        <taxon>Streptomycetaceae</taxon>
        <taxon>Streptomyces</taxon>
    </lineage>
</organism>
<feature type="compositionally biased region" description="Basic and acidic residues" evidence="1">
    <location>
        <begin position="1"/>
        <end position="12"/>
    </location>
</feature>
<evidence type="ECO:0000256" key="2">
    <source>
        <dbReference type="SAM" id="Phobius"/>
    </source>
</evidence>
<evidence type="ECO:0000256" key="1">
    <source>
        <dbReference type="SAM" id="MobiDB-lite"/>
    </source>
</evidence>
<dbReference type="AlphaFoldDB" id="A0A7K0CTK7"/>
<keyword evidence="2" id="KW-0812">Transmembrane</keyword>
<dbReference type="Pfam" id="PF11222">
    <property type="entry name" value="DUF3017"/>
    <property type="match status" value="1"/>
</dbReference>
<accession>A0A7K0CTK7</accession>
<feature type="transmembrane region" description="Helical" evidence="2">
    <location>
        <begin position="94"/>
        <end position="111"/>
    </location>
</feature>
<dbReference type="RefSeq" id="WP_153457777.1">
    <property type="nucleotide sequence ID" value="NZ_WEGJ01000071.1"/>
</dbReference>
<gene>
    <name evidence="3" type="ORF">SRB5_69930</name>
</gene>
<dbReference type="EMBL" id="WEGJ01000071">
    <property type="protein sequence ID" value="MQY16790.1"/>
    <property type="molecule type" value="Genomic_DNA"/>
</dbReference>
<name>A0A7K0CTK7_9ACTN</name>
<dbReference type="OrthoDB" id="5192929at2"/>